<evidence type="ECO:0000313" key="2">
    <source>
        <dbReference type="Proteomes" id="UP000053707"/>
    </source>
</evidence>
<dbReference type="Proteomes" id="UP000053707">
    <property type="component" value="Unassembled WGS sequence"/>
</dbReference>
<accession>A0A101A1K8</accession>
<reference evidence="1 2" key="1">
    <citation type="submission" date="2016-01" db="EMBL/GenBank/DDBJ databases">
        <authorList>
            <consortium name="TB Trials Study Group"/>
            <person name="Sutton G."/>
            <person name="Brinkac L."/>
            <person name="Sanka R."/>
            <person name="Adams M."/>
            <person name="Lau E.L."/>
            <person name="Macaden R."/>
            <person name="Grewal H.M.S."/>
        </authorList>
    </citation>
    <scope>NUCLEOTIDE SEQUENCE [LARGE SCALE GENOMIC DNA]</scope>
    <source>
        <strain evidence="1 2">IS-1744</strain>
    </source>
</reference>
<name>A0A101A1K8_9MYCO</name>
<proteinExistence type="predicted"/>
<sequence>MMNIRALATKTVAASAMALALTGIGTGVAEAKPRDGSCGALYNAAYDARANALHYEQQGDAQNARYWNQTFQMTMRNIERRNC</sequence>
<evidence type="ECO:0000313" key="1">
    <source>
        <dbReference type="EMBL" id="KUI11230.1"/>
    </source>
</evidence>
<keyword evidence="2" id="KW-1185">Reference proteome</keyword>
<gene>
    <name evidence="1" type="ORF">AU192_00005</name>
</gene>
<dbReference type="AlphaFoldDB" id="A0A101A1K8"/>
<dbReference type="EMBL" id="LQIR01000041">
    <property type="protein sequence ID" value="KUI11230.1"/>
    <property type="molecule type" value="Genomic_DNA"/>
</dbReference>
<comment type="caution">
    <text evidence="1">The sequence shown here is derived from an EMBL/GenBank/DDBJ whole genome shotgun (WGS) entry which is preliminary data.</text>
</comment>
<organism evidence="1 2">
    <name type="scientific">Mycobacterium lehmannii</name>
    <dbReference type="NCBI Taxonomy" id="2048550"/>
    <lineage>
        <taxon>Bacteria</taxon>
        <taxon>Bacillati</taxon>
        <taxon>Actinomycetota</taxon>
        <taxon>Actinomycetes</taxon>
        <taxon>Mycobacteriales</taxon>
        <taxon>Mycobacteriaceae</taxon>
        <taxon>Mycobacterium</taxon>
    </lineage>
</organism>
<protein>
    <submittedName>
        <fullName evidence="1">Uncharacterized protein</fullName>
    </submittedName>
</protein>